<keyword evidence="6 8" id="KW-1133">Transmembrane helix</keyword>
<comment type="caution">
    <text evidence="9">The sequence shown here is derived from an EMBL/GenBank/DDBJ whole genome shotgun (WGS) entry which is preliminary data.</text>
</comment>
<evidence type="ECO:0000256" key="7">
    <source>
        <dbReference type="ARBA" id="ARBA00023136"/>
    </source>
</evidence>
<name>A0ABS1IYK9_9FIRM</name>
<dbReference type="CDD" id="cd13428">
    <property type="entry name" value="UreI_AmiS"/>
    <property type="match status" value="1"/>
</dbReference>
<keyword evidence="4" id="KW-1003">Cell membrane</keyword>
<dbReference type="InterPro" id="IPR003211">
    <property type="entry name" value="AmiSUreI_transpt"/>
</dbReference>
<evidence type="ECO:0000313" key="9">
    <source>
        <dbReference type="EMBL" id="MBK5896815.1"/>
    </source>
</evidence>
<proteinExistence type="inferred from homology"/>
<feature type="transmembrane region" description="Helical" evidence="8">
    <location>
        <begin position="59"/>
        <end position="77"/>
    </location>
</feature>
<evidence type="ECO:0000256" key="6">
    <source>
        <dbReference type="ARBA" id="ARBA00022989"/>
    </source>
</evidence>
<reference evidence="9 10" key="1">
    <citation type="submission" date="2021-01" db="EMBL/GenBank/DDBJ databases">
        <title>Isolation and description of Catonella massiliensis sp. nov., a novel Catonella species, isolated from a stable periodontitis subject.</title>
        <authorList>
            <person name="Antezack A."/>
            <person name="Boxberger M."/>
            <person name="La Scola B."/>
            <person name="Monnet-Corti V."/>
        </authorList>
    </citation>
    <scope>NUCLEOTIDE SEQUENCE [LARGE SCALE GENOMIC DNA]</scope>
    <source>
        <strain evidence="9 10">Marseille-Q4567</strain>
    </source>
</reference>
<feature type="transmembrane region" description="Helical" evidence="8">
    <location>
        <begin position="34"/>
        <end position="53"/>
    </location>
</feature>
<evidence type="ECO:0000256" key="4">
    <source>
        <dbReference type="ARBA" id="ARBA00022475"/>
    </source>
</evidence>
<dbReference type="RefSeq" id="WP_208428362.1">
    <property type="nucleotide sequence ID" value="NZ_JAEPRJ010000001.1"/>
</dbReference>
<keyword evidence="10" id="KW-1185">Reference proteome</keyword>
<feature type="transmembrane region" description="Helical" evidence="8">
    <location>
        <begin position="120"/>
        <end position="138"/>
    </location>
</feature>
<evidence type="ECO:0000313" key="10">
    <source>
        <dbReference type="Proteomes" id="UP000604730"/>
    </source>
</evidence>
<dbReference type="Gene3D" id="1.25.40.600">
    <property type="match status" value="1"/>
</dbReference>
<comment type="similarity">
    <text evidence="2">Belongs to the AmiS/UreI family.</text>
</comment>
<comment type="subcellular location">
    <subcellularLocation>
        <location evidence="1">Cell membrane</location>
        <topology evidence="1">Multi-pass membrane protein</topology>
    </subcellularLocation>
</comment>
<organism evidence="9 10">
    <name type="scientific">Catonella massiliensis</name>
    <dbReference type="NCBI Taxonomy" id="2799636"/>
    <lineage>
        <taxon>Bacteria</taxon>
        <taxon>Bacillati</taxon>
        <taxon>Bacillota</taxon>
        <taxon>Clostridia</taxon>
        <taxon>Lachnospirales</taxon>
        <taxon>Lachnospiraceae</taxon>
        <taxon>Catonella</taxon>
    </lineage>
</organism>
<evidence type="ECO:0000256" key="1">
    <source>
        <dbReference type="ARBA" id="ARBA00004651"/>
    </source>
</evidence>
<evidence type="ECO:0000256" key="5">
    <source>
        <dbReference type="ARBA" id="ARBA00022692"/>
    </source>
</evidence>
<feature type="transmembrane region" description="Helical" evidence="8">
    <location>
        <begin position="145"/>
        <end position="166"/>
    </location>
</feature>
<evidence type="ECO:0000256" key="3">
    <source>
        <dbReference type="ARBA" id="ARBA00022448"/>
    </source>
</evidence>
<dbReference type="InterPro" id="IPR038523">
    <property type="entry name" value="AmiSUreI_transpt_sf"/>
</dbReference>
<feature type="transmembrane region" description="Helical" evidence="8">
    <location>
        <begin position="89"/>
        <end position="114"/>
    </location>
</feature>
<evidence type="ECO:0000256" key="8">
    <source>
        <dbReference type="SAM" id="Phobius"/>
    </source>
</evidence>
<keyword evidence="7 8" id="KW-0472">Membrane</keyword>
<dbReference type="Proteomes" id="UP000604730">
    <property type="component" value="Unassembled WGS sequence"/>
</dbReference>
<dbReference type="EMBL" id="JAEPRJ010000001">
    <property type="protein sequence ID" value="MBK5896815.1"/>
    <property type="molecule type" value="Genomic_DNA"/>
</dbReference>
<gene>
    <name evidence="9" type="ORF">JJN12_03305</name>
</gene>
<feature type="transmembrane region" description="Helical" evidence="8">
    <location>
        <begin position="6"/>
        <end position="22"/>
    </location>
</feature>
<protein>
    <submittedName>
        <fullName evidence="9">AmiS/UreI family transporter</fullName>
    </submittedName>
</protein>
<evidence type="ECO:0000256" key="2">
    <source>
        <dbReference type="ARBA" id="ARBA00010068"/>
    </source>
</evidence>
<keyword evidence="3" id="KW-0813">Transport</keyword>
<keyword evidence="5 8" id="KW-0812">Transmembrane</keyword>
<dbReference type="Pfam" id="PF02293">
    <property type="entry name" value="AmiS_UreI"/>
    <property type="match status" value="1"/>
</dbReference>
<sequence>MLGVILLYVGMVLMSNGFYRLEGIKDKSNVVMNIFTGGLGLILNLAVIAYGAMVGKDASWFYASATGLLFAFTYLYTAINTIFNFDQRLYGWFSLFVAINSIPAGVLCFVGYGGNWMYGVIWWLWGLLWLTAFIEINLKKDLGKFVPCLAIFEGIVTAWIPGFLMLTNHWPN</sequence>
<accession>A0ABS1IYK9</accession>